<dbReference type="RefSeq" id="XP_006675480.1">
    <property type="nucleotide sequence ID" value="XM_006675417.1"/>
</dbReference>
<reference evidence="4 5" key="1">
    <citation type="submission" date="2009-12" db="EMBL/GenBank/DDBJ databases">
        <title>The draft genome of Batrachochytrium dendrobatidis.</title>
        <authorList>
            <consortium name="US DOE Joint Genome Institute (JGI-PGF)"/>
            <person name="Kuo A."/>
            <person name="Salamov A."/>
            <person name="Schmutz J."/>
            <person name="Lucas S."/>
            <person name="Pitluck S."/>
            <person name="Rosenblum E."/>
            <person name="Stajich J."/>
            <person name="Eisen M."/>
            <person name="Grigoriev I.V."/>
        </authorList>
    </citation>
    <scope>NUCLEOTIDE SEQUENCE [LARGE SCALE GENOMIC DNA]</scope>
    <source>
        <strain evidence="5">JAM81 / FGSC 10211</strain>
    </source>
</reference>
<dbReference type="InParanoid" id="F4NSN8"/>
<feature type="domain" description="GPI inositol-deacylase PGAP1-like alpha/beta" evidence="3">
    <location>
        <begin position="237"/>
        <end position="288"/>
    </location>
</feature>
<accession>F4NSN8</accession>
<evidence type="ECO:0000313" key="4">
    <source>
        <dbReference type="EMBL" id="EGF83441.1"/>
    </source>
</evidence>
<sequence length="523" mass="58357">MVLSPGRVDFWLTIFTELEMRSNPMAGCQHVRLCKLQKRKVASIKRTVMIDKVGSSVTNSQMHVGYIVAERLRAPKNPVILCHDNDWAFVALSYWRLPLNSCSIDTTSIIRLRSSSMEQIARLGMQLFAYQSPRKESVDSVVHVTFCMNMAANYESSCYSLEYRIFHYINLPTVDLKLNDIIGYVKLRIGPQSVPFLQLKYWRGIYDALQDLGCDVHIARVGSVSPIKTRAHQLTSYIDRTTPGKSVNLIAHSMGGLDCRYMVTHISPKSFRIGSITTVATPHCGSSFMDWCRDALGLGKLQRYVQHYADDSIATSILNTTSSTLCDIDNDRSWSPTQSLSSQVSAKKSSSQLSKPRSFKSKQQSDSVSKTIHFLESRDISSDFPSCSYKPVAKSHPIIRAIFSPMDAPAFTNLTRAYCAAFNQATPDDPNIYYASYAAVADVSKLAPLHFSHQIINRLEGANDGLVSLKSAQWGEFMGAVDCDHWDLVPPKVRGLTSAITGKRFDAIGLYLRMATELADRGL</sequence>
<keyword evidence="1" id="KW-0472">Membrane</keyword>
<evidence type="ECO:0000256" key="1">
    <source>
        <dbReference type="RuleBase" id="RU365011"/>
    </source>
</evidence>
<organism evidence="4 5">
    <name type="scientific">Batrachochytrium dendrobatidis (strain JAM81 / FGSC 10211)</name>
    <name type="common">Frog chytrid fungus</name>
    <dbReference type="NCBI Taxonomy" id="684364"/>
    <lineage>
        <taxon>Eukaryota</taxon>
        <taxon>Fungi</taxon>
        <taxon>Fungi incertae sedis</taxon>
        <taxon>Chytridiomycota</taxon>
        <taxon>Chytridiomycota incertae sedis</taxon>
        <taxon>Chytridiomycetes</taxon>
        <taxon>Rhizophydiales</taxon>
        <taxon>Rhizophydiales incertae sedis</taxon>
        <taxon>Batrachochytrium</taxon>
    </lineage>
</organism>
<comment type="subcellular location">
    <subcellularLocation>
        <location evidence="1">Endoplasmic reticulum membrane</location>
    </subcellularLocation>
</comment>
<dbReference type="Gene3D" id="3.40.50.1820">
    <property type="entry name" value="alpha/beta hydrolase"/>
    <property type="match status" value="2"/>
</dbReference>
<gene>
    <name evidence="4" type="ORF">BATDEDRAFT_22146</name>
</gene>
<dbReference type="PANTHER" id="PTHR11440">
    <property type="entry name" value="LECITHIN-CHOLESTEROL ACYLTRANSFERASE-RELATED"/>
    <property type="match status" value="1"/>
</dbReference>
<feature type="compositionally biased region" description="Low complexity" evidence="2">
    <location>
        <begin position="338"/>
        <end position="355"/>
    </location>
</feature>
<dbReference type="Pfam" id="PF07819">
    <property type="entry name" value="PGAP1"/>
    <property type="match status" value="1"/>
</dbReference>
<dbReference type="GO" id="GO:0004806">
    <property type="term" value="F:triacylglycerol lipase activity"/>
    <property type="evidence" value="ECO:0000318"/>
    <property type="project" value="GO_Central"/>
</dbReference>
<dbReference type="InterPro" id="IPR012908">
    <property type="entry name" value="PGAP1-ab_dom-like"/>
</dbReference>
<dbReference type="OMA" id="PYRENND"/>
<dbReference type="GO" id="GO:0005789">
    <property type="term" value="C:endoplasmic reticulum membrane"/>
    <property type="evidence" value="ECO:0007669"/>
    <property type="project" value="UniProtKB-SubCell"/>
</dbReference>
<keyword evidence="1" id="KW-0256">Endoplasmic reticulum</keyword>
<keyword evidence="1" id="KW-0813">Transport</keyword>
<keyword evidence="1" id="KW-0653">Protein transport</keyword>
<dbReference type="STRING" id="684364.F4NSN8"/>
<dbReference type="InterPro" id="IPR029058">
    <property type="entry name" value="AB_hydrolase_fold"/>
</dbReference>
<dbReference type="Proteomes" id="UP000007241">
    <property type="component" value="Unassembled WGS sequence"/>
</dbReference>
<evidence type="ECO:0000259" key="3">
    <source>
        <dbReference type="Pfam" id="PF07819"/>
    </source>
</evidence>
<dbReference type="GeneID" id="18237851"/>
<dbReference type="SUPFAM" id="SSF53474">
    <property type="entry name" value="alpha/beta-Hydrolases"/>
    <property type="match status" value="1"/>
</dbReference>
<keyword evidence="1" id="KW-0378">Hydrolase</keyword>
<keyword evidence="5" id="KW-1185">Reference proteome</keyword>
<dbReference type="HOGENOM" id="CLU_520713_0_0_1"/>
<dbReference type="EMBL" id="GL882879">
    <property type="protein sequence ID" value="EGF83441.1"/>
    <property type="molecule type" value="Genomic_DNA"/>
</dbReference>
<feature type="region of interest" description="Disordered" evidence="2">
    <location>
        <begin position="336"/>
        <end position="365"/>
    </location>
</feature>
<comment type="function">
    <text evidence="1">Involved in inositol deacylation of GPI-anchored proteins which plays important roles in the quality control and ER-associated degradation of GPI-anchored proteins.</text>
</comment>
<dbReference type="OrthoDB" id="5592486at2759"/>
<name>F4NSN8_BATDJ</name>
<protein>
    <recommendedName>
        <fullName evidence="1">GPI inositol-deacylase</fullName>
        <ecNumber evidence="1">3.1.-.-</ecNumber>
    </recommendedName>
</protein>
<dbReference type="EC" id="3.1.-.-" evidence="1"/>
<proteinExistence type="inferred from homology"/>
<dbReference type="GO" id="GO:0006629">
    <property type="term" value="P:lipid metabolic process"/>
    <property type="evidence" value="ECO:0000318"/>
    <property type="project" value="GO_Central"/>
</dbReference>
<evidence type="ECO:0000313" key="5">
    <source>
        <dbReference type="Proteomes" id="UP000007241"/>
    </source>
</evidence>
<dbReference type="GO" id="GO:0015031">
    <property type="term" value="P:protein transport"/>
    <property type="evidence" value="ECO:0007669"/>
    <property type="project" value="UniProtKB-KW"/>
</dbReference>
<evidence type="ECO:0000256" key="2">
    <source>
        <dbReference type="SAM" id="MobiDB-lite"/>
    </source>
</evidence>
<comment type="similarity">
    <text evidence="1">Belongs to the GPI inositol-deacylase family.</text>
</comment>
<dbReference type="AlphaFoldDB" id="F4NSN8"/>